<accession>A9KD57</accession>
<dbReference type="Proteomes" id="UP000008555">
    <property type="component" value="Chromosome"/>
</dbReference>
<dbReference type="AlphaFoldDB" id="A9KD57"/>
<protein>
    <submittedName>
        <fullName evidence="2">Hypothetical membrane spanning protein</fullName>
    </submittedName>
</protein>
<sequence length="418" mass="47676">MVSRIIYDESEGEFKFQAEPPDQAFVAAADSFKKVVIVVNEVLDRVYADVKSSEVKSEDDDLQKKITFLNNIVSALASLHENPDSSLYNIHDISALVKEEYKVVLTQPRDFFLETPGMRIQDPETVRSLLEMAIWNYLSKTIGKIFQDEAASAVRGCLCQWINPEVILTMAQQKINRLVPLDAEDADMIVVYQGDRQLVIWRGLPEPEEKSEAPSTSESRRLSSLMIVFFFGVLVLGIYALTRSGLNANHNNRQLERLLSGLFASLIGIVGIMCSVQYWRRGNDFFIDLARSLRLFPRQSEVDLQERLLAAIANFNDERNEREEEEGLEGVPEEDPEHPLLINLQEGNNRHHNLFSLRAEEKSREGNSGGMVRQTPFLTVHEDRLVIRNFDEGPDKEILLSVKNVFSQNEEEAPRFNF</sequence>
<dbReference type="KEGG" id="cbd:CBUD_1884"/>
<keyword evidence="1" id="KW-0472">Membrane</keyword>
<reference evidence="2 3" key="1">
    <citation type="journal article" date="2009" name="Infect. Immun.">
        <title>Comparative genomics reveal extensive transposon-mediated genomic plasticity and diversity among potential effector proteins within the genus Coxiella.</title>
        <authorList>
            <person name="Beare P.A."/>
            <person name="Unsworth N."/>
            <person name="Andoh M."/>
            <person name="Voth D.E."/>
            <person name="Omsland A."/>
            <person name="Gilk S.D."/>
            <person name="Williams K.P."/>
            <person name="Sobral B.W."/>
            <person name="Kupko J.J.III."/>
            <person name="Porcella S.F."/>
            <person name="Samuel J.E."/>
            <person name="Heinzen R.A."/>
        </authorList>
    </citation>
    <scope>NUCLEOTIDE SEQUENCE [LARGE SCALE GENOMIC DNA]</scope>
    <source>
        <strain evidence="2 3">Dugway 5J108-111</strain>
    </source>
</reference>
<proteinExistence type="predicted"/>
<organism evidence="2 3">
    <name type="scientific">Coxiella burnetii (strain Dugway 5J108-111)</name>
    <dbReference type="NCBI Taxonomy" id="434922"/>
    <lineage>
        <taxon>Bacteria</taxon>
        <taxon>Pseudomonadati</taxon>
        <taxon>Pseudomonadota</taxon>
        <taxon>Gammaproteobacteria</taxon>
        <taxon>Legionellales</taxon>
        <taxon>Coxiellaceae</taxon>
        <taxon>Coxiella</taxon>
    </lineage>
</organism>
<dbReference type="HOGENOM" id="CLU_658441_0_0_6"/>
<gene>
    <name evidence="2" type="ordered locus">CBUD_1884</name>
</gene>
<feature type="transmembrane region" description="Helical" evidence="1">
    <location>
        <begin position="261"/>
        <end position="279"/>
    </location>
</feature>
<dbReference type="RefSeq" id="WP_011997304.1">
    <property type="nucleotide sequence ID" value="NC_009727.1"/>
</dbReference>
<evidence type="ECO:0000313" key="3">
    <source>
        <dbReference type="Proteomes" id="UP000008555"/>
    </source>
</evidence>
<name>A9KD57_COXBN</name>
<keyword evidence="1" id="KW-0812">Transmembrane</keyword>
<keyword evidence="1" id="KW-1133">Transmembrane helix</keyword>
<feature type="transmembrane region" description="Helical" evidence="1">
    <location>
        <begin position="222"/>
        <end position="241"/>
    </location>
</feature>
<evidence type="ECO:0000313" key="2">
    <source>
        <dbReference type="EMBL" id="ABS77435.2"/>
    </source>
</evidence>
<dbReference type="EMBL" id="CP000733">
    <property type="protein sequence ID" value="ABS77435.2"/>
    <property type="molecule type" value="Genomic_DNA"/>
</dbReference>
<evidence type="ECO:0000256" key="1">
    <source>
        <dbReference type="SAM" id="Phobius"/>
    </source>
</evidence>